<dbReference type="Gene3D" id="3.40.50.300">
    <property type="entry name" value="P-loop containing nucleotide triphosphate hydrolases"/>
    <property type="match status" value="1"/>
</dbReference>
<dbReference type="RefSeq" id="WP_011066550.1">
    <property type="nucleotide sequence ID" value="NC_004193.1"/>
</dbReference>
<reference evidence="2 3" key="1">
    <citation type="journal article" date="2001" name="FEMS Microbiol. Lett.">
        <title>Oceanobacillus iheyensis gen. nov., sp. nov., a deep-sea extremely halotolerant and alkaliphilic species isolated from a depth of 1050 m on the Iheya Ridge.</title>
        <authorList>
            <person name="Lu J."/>
            <person name="Nogi Y."/>
            <person name="Takami H."/>
        </authorList>
    </citation>
    <scope>NUCLEOTIDE SEQUENCE [LARGE SCALE GENOMIC DNA]</scope>
    <source>
        <strain evidence="3">DSM 14371 / CIP 107618 / JCM 11309 / KCTC 3954 / HTE831</strain>
    </source>
</reference>
<dbReference type="STRING" id="221109.gene:10734404"/>
<dbReference type="PhylomeDB" id="Q8CXB0"/>
<dbReference type="SMART" id="SM00382">
    <property type="entry name" value="AAA"/>
    <property type="match status" value="1"/>
</dbReference>
<dbReference type="GO" id="GO:0005524">
    <property type="term" value="F:ATP binding"/>
    <property type="evidence" value="ECO:0007669"/>
    <property type="project" value="InterPro"/>
</dbReference>
<accession>Q8CXB0</accession>
<dbReference type="InterPro" id="IPR003593">
    <property type="entry name" value="AAA+_ATPase"/>
</dbReference>
<evidence type="ECO:0000313" key="3">
    <source>
        <dbReference type="Proteomes" id="UP000000822"/>
    </source>
</evidence>
<dbReference type="SUPFAM" id="SSF52540">
    <property type="entry name" value="P-loop containing nucleoside triphosphate hydrolases"/>
    <property type="match status" value="1"/>
</dbReference>
<dbReference type="EMBL" id="BA000028">
    <property type="protein sequence ID" value="BAC14112.1"/>
    <property type="molecule type" value="Genomic_DNA"/>
</dbReference>
<dbReference type="Pfam" id="PF07319">
    <property type="entry name" value="DnaI_N"/>
    <property type="match status" value="1"/>
</dbReference>
<feature type="domain" description="AAA+ ATPase" evidence="1">
    <location>
        <begin position="159"/>
        <end position="287"/>
    </location>
</feature>
<dbReference type="HOGENOM" id="CLU_077384_1_0_9"/>
<dbReference type="CDD" id="cd00009">
    <property type="entry name" value="AAA"/>
    <property type="match status" value="1"/>
</dbReference>
<evidence type="ECO:0000313" key="2">
    <source>
        <dbReference type="EMBL" id="BAC14112.1"/>
    </source>
</evidence>
<dbReference type="InterPro" id="IPR009928">
    <property type="entry name" value="DnaI_N"/>
</dbReference>
<dbReference type="OrthoDB" id="61127at2"/>
<dbReference type="PANTHER" id="PTHR30050">
    <property type="entry name" value="CHROMOSOMAL REPLICATION INITIATOR PROTEIN DNAA"/>
    <property type="match status" value="1"/>
</dbReference>
<reference evidence="2 3" key="2">
    <citation type="journal article" date="2002" name="Nucleic Acids Res.">
        <title>Genome sequence of Oceanobacillus iheyensis isolated from the Iheya Ridge and its unexpected adaptive capabilities to extreme environments.</title>
        <authorList>
            <person name="Takami H."/>
            <person name="Takaki Y."/>
            <person name="Uchiyama I."/>
        </authorList>
    </citation>
    <scope>NUCLEOTIDE SEQUENCE [LARGE SCALE GENOMIC DNA]</scope>
    <source>
        <strain evidence="3">DSM 14371 / CIP 107618 / JCM 11309 / KCTC 3954 / HTE831</strain>
    </source>
</reference>
<dbReference type="KEGG" id="oih:OB2156"/>
<dbReference type="eggNOG" id="COG1484">
    <property type="taxonomic scope" value="Bacteria"/>
</dbReference>
<dbReference type="PANTHER" id="PTHR30050:SF8">
    <property type="entry name" value="PRIMOSOMAL PROTEIN DNAI"/>
    <property type="match status" value="1"/>
</dbReference>
<sequence length="308" mass="35729">MKPIQSELKAWMKKNKNFQTSYQNIRKEVLDDPSIKHFLANHPELTSEIIDKHLIKLYEYKSQSKQCDRCKSLGGCQNMIQGYSPVLEADNNDIRLSYEKCHKRLEEEQNEQQQKLIQSLYMPKEILQARISDVIQDEHRSNALGKVLDFLEASKQELPKKGLYLYGSFGVGKTYLLGAIANELKKLEYSISLIYMPEFVREIKSSFKDDSFNEKVDFFKKADILMLDDMGAEMQSAWFRDEVLGSVLQYRMMEGLPVFITSNYDLDQLEQELSTTRNGVEQVKAGRIIERIKQVTTDVKLSGPNRRS</sequence>
<name>Q8CXB0_OCEIH</name>
<dbReference type="NCBIfam" id="NF006505">
    <property type="entry name" value="PRK08939.1"/>
    <property type="match status" value="1"/>
</dbReference>
<dbReference type="InterPro" id="IPR013317">
    <property type="entry name" value="DnaA_dom"/>
</dbReference>
<proteinExistence type="predicted"/>
<protein>
    <submittedName>
        <fullName evidence="2">Primosome component (Helicase loader)</fullName>
    </submittedName>
</protein>
<evidence type="ECO:0000259" key="1">
    <source>
        <dbReference type="SMART" id="SM00382"/>
    </source>
</evidence>
<gene>
    <name evidence="2" type="primary">dnaI</name>
</gene>
<dbReference type="InterPro" id="IPR027417">
    <property type="entry name" value="P-loop_NTPase"/>
</dbReference>
<dbReference type="GO" id="GO:0006260">
    <property type="term" value="P:DNA replication"/>
    <property type="evidence" value="ECO:0007669"/>
    <property type="project" value="TreeGrafter"/>
</dbReference>
<keyword evidence="3" id="KW-1185">Reference proteome</keyword>
<dbReference type="Pfam" id="PF00308">
    <property type="entry name" value="Bac_DnaA"/>
    <property type="match status" value="1"/>
</dbReference>
<dbReference type="GO" id="GO:0004386">
    <property type="term" value="F:helicase activity"/>
    <property type="evidence" value="ECO:0007669"/>
    <property type="project" value="UniProtKB-KW"/>
</dbReference>
<dbReference type="AlphaFoldDB" id="Q8CXB0"/>
<dbReference type="Proteomes" id="UP000000822">
    <property type="component" value="Chromosome"/>
</dbReference>
<organism evidence="2 3">
    <name type="scientific">Oceanobacillus iheyensis (strain DSM 14371 / CIP 107618 / JCM 11309 / KCTC 3954 / HTE831)</name>
    <dbReference type="NCBI Taxonomy" id="221109"/>
    <lineage>
        <taxon>Bacteria</taxon>
        <taxon>Bacillati</taxon>
        <taxon>Bacillota</taxon>
        <taxon>Bacilli</taxon>
        <taxon>Bacillales</taxon>
        <taxon>Bacillaceae</taxon>
        <taxon>Oceanobacillus</taxon>
    </lineage>
</organism>